<comment type="subcellular location">
    <subcellularLocation>
        <location evidence="1 7 8">Cytoplasm</location>
    </subcellularLocation>
</comment>
<dbReference type="GO" id="GO:0071555">
    <property type="term" value="P:cell wall organization"/>
    <property type="evidence" value="ECO:0007669"/>
    <property type="project" value="UniProtKB-KW"/>
</dbReference>
<reference evidence="12" key="1">
    <citation type="submission" date="2016-10" db="EMBL/GenBank/DDBJ databases">
        <authorList>
            <person name="Varghese N."/>
            <person name="Submissions S."/>
        </authorList>
    </citation>
    <scope>NUCLEOTIDE SEQUENCE [LARGE SCALE GENOMIC DNA]</scope>
    <source>
        <strain evidence="12">DSM 3384</strain>
    </source>
</reference>
<dbReference type="NCBIfam" id="TIGR01087">
    <property type="entry name" value="murD"/>
    <property type="match status" value="1"/>
</dbReference>
<dbReference type="GO" id="GO:0005737">
    <property type="term" value="C:cytoplasm"/>
    <property type="evidence" value="ECO:0007669"/>
    <property type="project" value="UniProtKB-SubCell"/>
</dbReference>
<dbReference type="Gene3D" id="3.40.50.720">
    <property type="entry name" value="NAD(P)-binding Rossmann-like Domain"/>
    <property type="match status" value="1"/>
</dbReference>
<evidence type="ECO:0000256" key="1">
    <source>
        <dbReference type="ARBA" id="ARBA00004496"/>
    </source>
</evidence>
<dbReference type="UniPathway" id="UPA00219"/>
<dbReference type="PANTHER" id="PTHR43692">
    <property type="entry name" value="UDP-N-ACETYLMURAMOYLALANINE--D-GLUTAMATE LIGASE"/>
    <property type="match status" value="1"/>
</dbReference>
<dbReference type="GO" id="GO:0005524">
    <property type="term" value="F:ATP binding"/>
    <property type="evidence" value="ECO:0007669"/>
    <property type="project" value="UniProtKB-UniRule"/>
</dbReference>
<evidence type="ECO:0000256" key="8">
    <source>
        <dbReference type="RuleBase" id="RU003664"/>
    </source>
</evidence>
<feature type="binding site" evidence="7">
    <location>
        <begin position="114"/>
        <end position="120"/>
    </location>
    <ligand>
        <name>ATP</name>
        <dbReference type="ChEBI" id="CHEBI:30616"/>
    </ligand>
</feature>
<keyword evidence="7 8" id="KW-0573">Peptidoglycan synthesis</keyword>
<comment type="function">
    <text evidence="7 8">Cell wall formation. Catalyzes the addition of glutamate to the nucleotide precursor UDP-N-acetylmuramoyl-L-alanine (UMA).</text>
</comment>
<dbReference type="Proteomes" id="UP000199608">
    <property type="component" value="Unassembled WGS sequence"/>
</dbReference>
<feature type="domain" description="Mur ligase central" evidence="10">
    <location>
        <begin position="112"/>
        <end position="291"/>
    </location>
</feature>
<proteinExistence type="inferred from homology"/>
<evidence type="ECO:0000259" key="9">
    <source>
        <dbReference type="Pfam" id="PF02875"/>
    </source>
</evidence>
<comment type="pathway">
    <text evidence="2 7 8">Cell wall biogenesis; peptidoglycan biosynthesis.</text>
</comment>
<dbReference type="Pfam" id="PF08245">
    <property type="entry name" value="Mur_ligase_M"/>
    <property type="match status" value="1"/>
</dbReference>
<dbReference type="GO" id="GO:0009252">
    <property type="term" value="P:peptidoglycan biosynthetic process"/>
    <property type="evidence" value="ECO:0007669"/>
    <property type="project" value="UniProtKB-UniRule"/>
</dbReference>
<dbReference type="EC" id="6.3.2.9" evidence="7 8"/>
<dbReference type="GO" id="GO:0051301">
    <property type="term" value="P:cell division"/>
    <property type="evidence" value="ECO:0007669"/>
    <property type="project" value="UniProtKB-KW"/>
</dbReference>
<keyword evidence="7 8" id="KW-0132">Cell division</keyword>
<evidence type="ECO:0000313" key="12">
    <source>
        <dbReference type="Proteomes" id="UP000199608"/>
    </source>
</evidence>
<evidence type="ECO:0000256" key="3">
    <source>
        <dbReference type="ARBA" id="ARBA00022490"/>
    </source>
</evidence>
<dbReference type="InterPro" id="IPR005762">
    <property type="entry name" value="MurD"/>
</dbReference>
<organism evidence="11 12">
    <name type="scientific">Desulfobacula phenolica</name>
    <dbReference type="NCBI Taxonomy" id="90732"/>
    <lineage>
        <taxon>Bacteria</taxon>
        <taxon>Pseudomonadati</taxon>
        <taxon>Thermodesulfobacteriota</taxon>
        <taxon>Desulfobacteria</taxon>
        <taxon>Desulfobacterales</taxon>
        <taxon>Desulfobacteraceae</taxon>
        <taxon>Desulfobacula</taxon>
    </lineage>
</organism>
<dbReference type="InterPro" id="IPR004101">
    <property type="entry name" value="Mur_ligase_C"/>
</dbReference>
<dbReference type="GO" id="GO:0008360">
    <property type="term" value="P:regulation of cell shape"/>
    <property type="evidence" value="ECO:0007669"/>
    <property type="project" value="UniProtKB-KW"/>
</dbReference>
<dbReference type="InterPro" id="IPR036565">
    <property type="entry name" value="Mur-like_cat_sf"/>
</dbReference>
<dbReference type="Pfam" id="PF02875">
    <property type="entry name" value="Mur_ligase_C"/>
    <property type="match status" value="1"/>
</dbReference>
<dbReference type="HAMAP" id="MF_00639">
    <property type="entry name" value="MurD"/>
    <property type="match status" value="1"/>
</dbReference>
<dbReference type="SUPFAM" id="SSF51984">
    <property type="entry name" value="MurCD N-terminal domain"/>
    <property type="match status" value="1"/>
</dbReference>
<keyword evidence="7 8" id="KW-0133">Cell shape</keyword>
<evidence type="ECO:0000256" key="5">
    <source>
        <dbReference type="ARBA" id="ARBA00022741"/>
    </source>
</evidence>
<keyword evidence="12" id="KW-1185">Reference proteome</keyword>
<dbReference type="AlphaFoldDB" id="A0A1H2DMY3"/>
<keyword evidence="5 7" id="KW-0547">Nucleotide-binding</keyword>
<accession>A0A1H2DMY3</accession>
<evidence type="ECO:0000256" key="4">
    <source>
        <dbReference type="ARBA" id="ARBA00022598"/>
    </source>
</evidence>
<dbReference type="PANTHER" id="PTHR43692:SF1">
    <property type="entry name" value="UDP-N-ACETYLMURAMOYLALANINE--D-GLUTAMATE LIGASE"/>
    <property type="match status" value="1"/>
</dbReference>
<gene>
    <name evidence="7" type="primary">murD</name>
    <name evidence="11" type="ORF">SAMN04487931_101121</name>
</gene>
<evidence type="ECO:0000313" key="11">
    <source>
        <dbReference type="EMBL" id="SDT84094.1"/>
    </source>
</evidence>
<keyword evidence="7 8" id="KW-0961">Cell wall biogenesis/degradation</keyword>
<comment type="similarity">
    <text evidence="7">Belongs to the MurCDEF family.</text>
</comment>
<protein>
    <recommendedName>
        <fullName evidence="7 8">UDP-N-acetylmuramoylalanine--D-glutamate ligase</fullName>
        <ecNumber evidence="7 8">6.3.2.9</ecNumber>
    </recommendedName>
    <alternativeName>
        <fullName evidence="7">D-glutamic acid-adding enzyme</fullName>
    </alternativeName>
    <alternativeName>
        <fullName evidence="7">UDP-N-acetylmuramoyl-L-alanyl-D-glutamate synthetase</fullName>
    </alternativeName>
</protein>
<dbReference type="Gene3D" id="3.90.190.20">
    <property type="entry name" value="Mur ligase, C-terminal domain"/>
    <property type="match status" value="1"/>
</dbReference>
<dbReference type="InterPro" id="IPR013221">
    <property type="entry name" value="Mur_ligase_cen"/>
</dbReference>
<keyword evidence="3 7" id="KW-0963">Cytoplasm</keyword>
<evidence type="ECO:0000256" key="7">
    <source>
        <dbReference type="HAMAP-Rule" id="MF_00639"/>
    </source>
</evidence>
<dbReference type="Gene3D" id="3.40.1190.10">
    <property type="entry name" value="Mur-like, catalytic domain"/>
    <property type="match status" value="1"/>
</dbReference>
<evidence type="ECO:0000256" key="6">
    <source>
        <dbReference type="ARBA" id="ARBA00022840"/>
    </source>
</evidence>
<dbReference type="Pfam" id="PF21799">
    <property type="entry name" value="MurD-like_N"/>
    <property type="match status" value="1"/>
</dbReference>
<keyword evidence="7 8" id="KW-0131">Cell cycle</keyword>
<dbReference type="EMBL" id="FNLL01000001">
    <property type="protein sequence ID" value="SDT84094.1"/>
    <property type="molecule type" value="Genomic_DNA"/>
</dbReference>
<keyword evidence="6 7" id="KW-0067">ATP-binding</keyword>
<dbReference type="SUPFAM" id="SSF53244">
    <property type="entry name" value="MurD-like peptide ligases, peptide-binding domain"/>
    <property type="match status" value="1"/>
</dbReference>
<sequence>MKTKTSPYFLIIGLGTSGVSMAKFLSSRGKNVIATDIDATRSTVAKQLNALGIKTQIGFHNQETFNRAKVMVPSPGIPLTNKFIKTAAANGVGITGELDIFSRYNDLPIIAITGTNGKTTTTTLIGDMLKACGMNPFVGGNIGTPLVDHLMDKKNTDIIVAEISSFQLDLAKQFKPDVGVLLNISEDHLDRYDTYSAYEDSKWCIFKHQDASDKAIINQSVNEFNKKSQQLKSMIFAFSSQKSIQTQWGANIGSDSIDVITKDVSHKIQTAQLKQLQGGHNMENIAAAVLACLAVGAKMSGILKGLKIFKNLAHRIEFIKTINEISFYNDSKATNTDAVIRALECFDNNIILILGGREKDTNFSLLIKAVKQKVKTIVAIGESKTHIKDTFKTVCRVKEAQTMNHAVQTAFDSAVKNDIILLSPACASFDMYENYARRGDDFVSCVTRLGN</sequence>
<keyword evidence="4 7" id="KW-0436">Ligase</keyword>
<dbReference type="RefSeq" id="WP_092229441.1">
    <property type="nucleotide sequence ID" value="NZ_FNLL01000001.1"/>
</dbReference>
<evidence type="ECO:0000256" key="2">
    <source>
        <dbReference type="ARBA" id="ARBA00004752"/>
    </source>
</evidence>
<comment type="catalytic activity">
    <reaction evidence="7 8">
        <text>UDP-N-acetyl-alpha-D-muramoyl-L-alanine + D-glutamate + ATP = UDP-N-acetyl-alpha-D-muramoyl-L-alanyl-D-glutamate + ADP + phosphate + H(+)</text>
        <dbReference type="Rhea" id="RHEA:16429"/>
        <dbReference type="ChEBI" id="CHEBI:15378"/>
        <dbReference type="ChEBI" id="CHEBI:29986"/>
        <dbReference type="ChEBI" id="CHEBI:30616"/>
        <dbReference type="ChEBI" id="CHEBI:43474"/>
        <dbReference type="ChEBI" id="CHEBI:83898"/>
        <dbReference type="ChEBI" id="CHEBI:83900"/>
        <dbReference type="ChEBI" id="CHEBI:456216"/>
        <dbReference type="EC" id="6.3.2.9"/>
    </reaction>
</comment>
<dbReference type="GO" id="GO:0008764">
    <property type="term" value="F:UDP-N-acetylmuramoylalanine-D-glutamate ligase activity"/>
    <property type="evidence" value="ECO:0007669"/>
    <property type="project" value="UniProtKB-UniRule"/>
</dbReference>
<feature type="domain" description="Mur ligase C-terminal" evidence="9">
    <location>
        <begin position="314"/>
        <end position="426"/>
    </location>
</feature>
<dbReference type="InterPro" id="IPR036615">
    <property type="entry name" value="Mur_ligase_C_dom_sf"/>
</dbReference>
<evidence type="ECO:0000259" key="10">
    <source>
        <dbReference type="Pfam" id="PF08245"/>
    </source>
</evidence>
<name>A0A1H2DMY3_9BACT</name>
<dbReference type="SUPFAM" id="SSF53623">
    <property type="entry name" value="MurD-like peptide ligases, catalytic domain"/>
    <property type="match status" value="1"/>
</dbReference>